<feature type="transmembrane region" description="Helical" evidence="9">
    <location>
        <begin position="58"/>
        <end position="78"/>
    </location>
</feature>
<feature type="transmembrane region" description="Helical" evidence="9">
    <location>
        <begin position="382"/>
        <end position="402"/>
    </location>
</feature>
<comment type="caution">
    <text evidence="11">The sequence shown here is derived from an EMBL/GenBank/DDBJ whole genome shotgun (WGS) entry which is preliminary data.</text>
</comment>
<dbReference type="PROSITE" id="PS00216">
    <property type="entry name" value="SUGAR_TRANSPORT_1"/>
    <property type="match status" value="1"/>
</dbReference>
<dbReference type="PANTHER" id="PTHR23502:SF132">
    <property type="entry name" value="POLYAMINE TRANSPORTER 2-RELATED"/>
    <property type="match status" value="1"/>
</dbReference>
<dbReference type="PRINTS" id="PR01035">
    <property type="entry name" value="TCRTETA"/>
</dbReference>
<feature type="domain" description="Major facilitator superfamily (MFS) profile" evidence="10">
    <location>
        <begin position="20"/>
        <end position="407"/>
    </location>
</feature>
<evidence type="ECO:0000313" key="12">
    <source>
        <dbReference type="Proteomes" id="UP001223586"/>
    </source>
</evidence>
<dbReference type="Pfam" id="PF07690">
    <property type="entry name" value="MFS_1"/>
    <property type="match status" value="1"/>
</dbReference>
<comment type="similarity">
    <text evidence="2 9">Belongs to the major facilitator superfamily. Bcr/CmlA family.</text>
</comment>
<organism evidence="11 12">
    <name type="scientific">Bacillus chungangensis</name>
    <dbReference type="NCBI Taxonomy" id="587633"/>
    <lineage>
        <taxon>Bacteria</taxon>
        <taxon>Bacillati</taxon>
        <taxon>Bacillota</taxon>
        <taxon>Bacilli</taxon>
        <taxon>Bacillales</taxon>
        <taxon>Bacillaceae</taxon>
        <taxon>Bacillus</taxon>
    </lineage>
</organism>
<name>A0ABT9WP70_9BACI</name>
<dbReference type="EMBL" id="JAUSTT010000003">
    <property type="protein sequence ID" value="MDQ0174904.1"/>
    <property type="molecule type" value="Genomic_DNA"/>
</dbReference>
<feature type="transmembrane region" description="Helical" evidence="9">
    <location>
        <begin position="147"/>
        <end position="166"/>
    </location>
</feature>
<evidence type="ECO:0000313" key="11">
    <source>
        <dbReference type="EMBL" id="MDQ0174904.1"/>
    </source>
</evidence>
<keyword evidence="5 9" id="KW-1003">Cell membrane</keyword>
<feature type="transmembrane region" description="Helical" evidence="9">
    <location>
        <begin position="356"/>
        <end position="376"/>
    </location>
</feature>
<comment type="similarity">
    <text evidence="3">Belongs to the major facilitator superfamily. TCR/Tet family.</text>
</comment>
<feature type="transmembrane region" description="Helical" evidence="9">
    <location>
        <begin position="227"/>
        <end position="246"/>
    </location>
</feature>
<dbReference type="NCBIfam" id="NF008314">
    <property type="entry name" value="PRK11102.1"/>
    <property type="match status" value="1"/>
</dbReference>
<dbReference type="SUPFAM" id="SSF103473">
    <property type="entry name" value="MFS general substrate transporter"/>
    <property type="match status" value="1"/>
</dbReference>
<dbReference type="RefSeq" id="WP_307226764.1">
    <property type="nucleotide sequence ID" value="NZ_JAUSTT010000003.1"/>
</dbReference>
<dbReference type="InterPro" id="IPR036259">
    <property type="entry name" value="MFS_trans_sf"/>
</dbReference>
<evidence type="ECO:0000256" key="8">
    <source>
        <dbReference type="ARBA" id="ARBA00023136"/>
    </source>
</evidence>
<feature type="transmembrane region" description="Helical" evidence="9">
    <location>
        <begin position="293"/>
        <end position="313"/>
    </location>
</feature>
<accession>A0ABT9WP70</accession>
<keyword evidence="7 9" id="KW-1133">Transmembrane helix</keyword>
<evidence type="ECO:0000256" key="2">
    <source>
        <dbReference type="ARBA" id="ARBA00006236"/>
    </source>
</evidence>
<evidence type="ECO:0000259" key="10">
    <source>
        <dbReference type="PROSITE" id="PS50850"/>
    </source>
</evidence>
<sequence length="409" mass="42962">MKNTLAKEAYYPTNKGDANRIFMALLLGSLSAFGPLSIDMYLPSLPILANDFGTTVSIAQLSLTACLLGLALGQLIMGPLSDIYGRRKPLMIGLVIFTIASVLCMLIPSIWSLIAMRLLQGIAGAAGIVISRAIVRDLYAGKELTKFFALLMLVNGVAPIAAPIAGGQLLKYVTWHGVFGVLAIIGLIMYVAVLIGLPETLPKERKSQGGVKSTLLTFKSLIVDKVFIGYSLTQGFVMAAMFAYISGSPFVLQDIFGLSPQGFSIVFAVNGIGIILATQMTGKLVDKVSETKLLTAGLILAIFGSGLMLIMIITEAGLIPVLIPLFIAIASVGIVSTTSFSLAMQSQEKSAGSASALLGLLPFVLGALAAPLVGIAGNDTAVPMGVVMLICHAVAIMSFLYLSRNKKDV</sequence>
<evidence type="ECO:0000256" key="3">
    <source>
        <dbReference type="ARBA" id="ARBA00007520"/>
    </source>
</evidence>
<feature type="transmembrane region" description="Helical" evidence="9">
    <location>
        <begin position="258"/>
        <end position="281"/>
    </location>
</feature>
<feature type="transmembrane region" description="Helical" evidence="9">
    <location>
        <begin position="90"/>
        <end position="111"/>
    </location>
</feature>
<keyword evidence="12" id="KW-1185">Reference proteome</keyword>
<gene>
    <name evidence="11" type="ORF">J2S08_000738</name>
</gene>
<dbReference type="InterPro" id="IPR020846">
    <property type="entry name" value="MFS_dom"/>
</dbReference>
<evidence type="ECO:0000256" key="1">
    <source>
        <dbReference type="ARBA" id="ARBA00004651"/>
    </source>
</evidence>
<feature type="transmembrane region" description="Helical" evidence="9">
    <location>
        <begin position="319"/>
        <end position="344"/>
    </location>
</feature>
<evidence type="ECO:0000256" key="5">
    <source>
        <dbReference type="ARBA" id="ARBA00022475"/>
    </source>
</evidence>
<dbReference type="Proteomes" id="UP001223586">
    <property type="component" value="Unassembled WGS sequence"/>
</dbReference>
<dbReference type="InterPro" id="IPR004812">
    <property type="entry name" value="Efflux_drug-R_Bcr/CmlA"/>
</dbReference>
<evidence type="ECO:0000256" key="4">
    <source>
        <dbReference type="ARBA" id="ARBA00022448"/>
    </source>
</evidence>
<comment type="subcellular location">
    <subcellularLocation>
        <location evidence="1 9">Cell membrane</location>
        <topology evidence="1 9">Multi-pass membrane protein</topology>
    </subcellularLocation>
</comment>
<proteinExistence type="inferred from homology"/>
<dbReference type="Gene3D" id="1.20.1720.10">
    <property type="entry name" value="Multidrug resistance protein D"/>
    <property type="match status" value="1"/>
</dbReference>
<feature type="transmembrane region" description="Helical" evidence="9">
    <location>
        <begin position="117"/>
        <end position="135"/>
    </location>
</feature>
<dbReference type="InterPro" id="IPR011701">
    <property type="entry name" value="MFS"/>
</dbReference>
<feature type="transmembrane region" description="Helical" evidence="9">
    <location>
        <begin position="172"/>
        <end position="197"/>
    </location>
</feature>
<protein>
    <recommendedName>
        <fullName evidence="9">Bcr/CflA family efflux transporter</fullName>
    </recommendedName>
</protein>
<dbReference type="InterPro" id="IPR001958">
    <property type="entry name" value="Tet-R_TetA/multi-R_MdtG-like"/>
</dbReference>
<evidence type="ECO:0000256" key="9">
    <source>
        <dbReference type="RuleBase" id="RU365088"/>
    </source>
</evidence>
<dbReference type="NCBIfam" id="TIGR00710">
    <property type="entry name" value="efflux_Bcr_CflA"/>
    <property type="match status" value="1"/>
</dbReference>
<feature type="transmembrane region" description="Helical" evidence="9">
    <location>
        <begin position="21"/>
        <end position="38"/>
    </location>
</feature>
<reference evidence="11 12" key="1">
    <citation type="submission" date="2023-07" db="EMBL/GenBank/DDBJ databases">
        <title>Genomic Encyclopedia of Type Strains, Phase IV (KMG-IV): sequencing the most valuable type-strain genomes for metagenomic binning, comparative biology and taxonomic classification.</title>
        <authorList>
            <person name="Goeker M."/>
        </authorList>
    </citation>
    <scope>NUCLEOTIDE SEQUENCE [LARGE SCALE GENOMIC DNA]</scope>
    <source>
        <strain evidence="11 12">DSM 23837</strain>
    </source>
</reference>
<keyword evidence="8 9" id="KW-0472">Membrane</keyword>
<evidence type="ECO:0000256" key="6">
    <source>
        <dbReference type="ARBA" id="ARBA00022692"/>
    </source>
</evidence>
<dbReference type="PROSITE" id="PS50850">
    <property type="entry name" value="MFS"/>
    <property type="match status" value="1"/>
</dbReference>
<dbReference type="InterPro" id="IPR005829">
    <property type="entry name" value="Sugar_transporter_CS"/>
</dbReference>
<keyword evidence="6 9" id="KW-0812">Transmembrane</keyword>
<keyword evidence="4 9" id="KW-0813">Transport</keyword>
<dbReference type="PANTHER" id="PTHR23502">
    <property type="entry name" value="MAJOR FACILITATOR SUPERFAMILY"/>
    <property type="match status" value="1"/>
</dbReference>
<evidence type="ECO:0000256" key="7">
    <source>
        <dbReference type="ARBA" id="ARBA00022989"/>
    </source>
</evidence>
<dbReference type="CDD" id="cd17320">
    <property type="entry name" value="MFS_MdfA_MDR_like"/>
    <property type="match status" value="1"/>
</dbReference>